<feature type="compositionally biased region" description="Basic and acidic residues" evidence="1">
    <location>
        <begin position="10"/>
        <end position="23"/>
    </location>
</feature>
<evidence type="ECO:0000256" key="1">
    <source>
        <dbReference type="SAM" id="MobiDB-lite"/>
    </source>
</evidence>
<keyword evidence="3" id="KW-1185">Reference proteome</keyword>
<organism evidence="2 3">
    <name type="scientific">Euplotes crassus</name>
    <dbReference type="NCBI Taxonomy" id="5936"/>
    <lineage>
        <taxon>Eukaryota</taxon>
        <taxon>Sar</taxon>
        <taxon>Alveolata</taxon>
        <taxon>Ciliophora</taxon>
        <taxon>Intramacronucleata</taxon>
        <taxon>Spirotrichea</taxon>
        <taxon>Hypotrichia</taxon>
        <taxon>Euplotida</taxon>
        <taxon>Euplotidae</taxon>
        <taxon>Moneuplotes</taxon>
    </lineage>
</organism>
<dbReference type="AlphaFoldDB" id="A0AAD1XDL1"/>
<evidence type="ECO:0000313" key="3">
    <source>
        <dbReference type="Proteomes" id="UP001295684"/>
    </source>
</evidence>
<evidence type="ECO:0000313" key="2">
    <source>
        <dbReference type="EMBL" id="CAI2370540.1"/>
    </source>
</evidence>
<protein>
    <submittedName>
        <fullName evidence="2">Uncharacterized protein</fullName>
    </submittedName>
</protein>
<reference evidence="2" key="1">
    <citation type="submission" date="2023-07" db="EMBL/GenBank/DDBJ databases">
        <authorList>
            <consortium name="AG Swart"/>
            <person name="Singh M."/>
            <person name="Singh A."/>
            <person name="Seah K."/>
            <person name="Emmerich C."/>
        </authorList>
    </citation>
    <scope>NUCLEOTIDE SEQUENCE</scope>
    <source>
        <strain evidence="2">DP1</strain>
    </source>
</reference>
<name>A0AAD1XDL1_EUPCR</name>
<feature type="region of interest" description="Disordered" evidence="1">
    <location>
        <begin position="153"/>
        <end position="173"/>
    </location>
</feature>
<proteinExistence type="predicted"/>
<dbReference type="Proteomes" id="UP001295684">
    <property type="component" value="Unassembled WGS sequence"/>
</dbReference>
<feature type="compositionally biased region" description="Low complexity" evidence="1">
    <location>
        <begin position="164"/>
        <end position="173"/>
    </location>
</feature>
<gene>
    <name evidence="2" type="ORF">ECRASSUSDP1_LOCUS11853</name>
</gene>
<accession>A0AAD1XDL1</accession>
<comment type="caution">
    <text evidence="2">The sequence shown here is derived from an EMBL/GenBank/DDBJ whole genome shotgun (WGS) entry which is preliminary data.</text>
</comment>
<sequence>MYRSKPPTVVKERTNKAREETKVSKAPKTIEAQENKRPNSRPETTNKTAKKPSIVPRETKASKLLRLKNEKIKENQLNQSLTKKKKAIKPKMLEISKEVEVKYQPKPAKEIVEEEVRVSLVTPNKRKTMKPKGIQPYASNYCKVDISNSELKPNATRQSVVPMSGRQSLSGRSSLCGSEFGGRMTTPSGSSLIKLELRDFNNLKSQLYQWILVNQKLEGSFKQQQQNALNEIYDRWLQILKLAEECYNQERTIFIKEQILVMNKAVVVQNDYLTDLNLLFEQFQGNLQLLMKKVNDTMNIMTIESKNLYLQVDQIMEHLDMSNSLYEILTKNTSEYDFDVLKEVQELHSVIKMEKKEFSKGIELTKAYIQMKNRENMDMISKFVKASEEELLEKSMHNPILKFF</sequence>
<feature type="region of interest" description="Disordered" evidence="1">
    <location>
        <begin position="1"/>
        <end position="61"/>
    </location>
</feature>
<dbReference type="EMBL" id="CAMPGE010011728">
    <property type="protein sequence ID" value="CAI2370540.1"/>
    <property type="molecule type" value="Genomic_DNA"/>
</dbReference>